<dbReference type="AlphaFoldDB" id="A0AAU8S1M9"/>
<organism evidence="3 4">
    <name type="scientific">Treponema pallidum subsp. endemicum str. Bosnia A</name>
    <dbReference type="NCBI Taxonomy" id="1155776"/>
    <lineage>
        <taxon>Bacteria</taxon>
        <taxon>Pseudomonadati</taxon>
        <taxon>Spirochaetota</taxon>
        <taxon>Spirochaetia</taxon>
        <taxon>Spirochaetales</taxon>
        <taxon>Treponemataceae</taxon>
        <taxon>Treponema</taxon>
    </lineage>
</organism>
<dbReference type="PANTHER" id="PTHR33219:SF14">
    <property type="entry name" value="PROTEIN COFACTOR ASSEMBLY OF COMPLEX C SUBUNIT B CCB3, CHLOROPLASTIC-RELATED"/>
    <property type="match status" value="1"/>
</dbReference>
<accession>A0AAU8S1M9</accession>
<dbReference type="GeneID" id="93876436"/>
<dbReference type="RefSeq" id="WP_010882113.1">
    <property type="nucleotide sequence ID" value="NZ_CP007548.1"/>
</dbReference>
<dbReference type="GO" id="GO:0016020">
    <property type="term" value="C:membrane"/>
    <property type="evidence" value="ECO:0007669"/>
    <property type="project" value="InterPro"/>
</dbReference>
<keyword evidence="2" id="KW-0472">Membrane</keyword>
<name>A0AAU8S1M9_TREPL</name>
<reference evidence="3 4" key="1">
    <citation type="journal article" date="2014" name="PLoS Negl. Trop. Dis.">
        <title>Whole Genome Sequence of the Treponema pallidum subsp. endemicum Strain Bosnia A: The Genome Is Related to Yaws Treponemes but Contains Few Loci Similar to Syphilis Treponemes.</title>
        <authorList>
            <person name="Staudova B."/>
            <person name="Strouhal M."/>
            <person name="Zobanikova M."/>
            <person name="Cejkova D."/>
            <person name="Fulton L.L."/>
            <person name="Chen L."/>
            <person name="Giacani L."/>
            <person name="Centurion-Lara A."/>
            <person name="Bruisten S.M."/>
            <person name="Sodergren E."/>
            <person name="Weinstock G.M."/>
            <person name="Smajs D."/>
        </authorList>
    </citation>
    <scope>NUCLEOTIDE SEQUENCE [LARGE SCALE GENOMIC DNA]</scope>
    <source>
        <strain evidence="3 4">Bosnia A</strain>
    </source>
</reference>
<comment type="similarity">
    <text evidence="1">Belongs to the YggT family.</text>
</comment>
<feature type="transmembrane region" description="Helical" evidence="2">
    <location>
        <begin position="99"/>
        <end position="122"/>
    </location>
</feature>
<gene>
    <name evidence="3" type="ORF">TENDBA_0668</name>
</gene>
<proteinExistence type="inferred from homology"/>
<evidence type="ECO:0000313" key="3">
    <source>
        <dbReference type="EMBL" id="AJB40689.1"/>
    </source>
</evidence>
<keyword evidence="2" id="KW-0812">Transmembrane</keyword>
<keyword evidence="2" id="KW-1133">Transmembrane helix</keyword>
<evidence type="ECO:0000256" key="1">
    <source>
        <dbReference type="ARBA" id="ARBA00010894"/>
    </source>
</evidence>
<dbReference type="PANTHER" id="PTHR33219">
    <property type="entry name" value="YLMG HOMOLOG PROTEIN 2, CHLOROPLASTIC"/>
    <property type="match status" value="1"/>
</dbReference>
<protein>
    <recommendedName>
        <fullName evidence="5">YggT family protein</fullName>
    </recommendedName>
</protein>
<feature type="transmembrane region" description="Helical" evidence="2">
    <location>
        <begin position="165"/>
        <end position="193"/>
    </location>
</feature>
<evidence type="ECO:0008006" key="5">
    <source>
        <dbReference type="Google" id="ProtNLM"/>
    </source>
</evidence>
<dbReference type="EMBL" id="CP007548">
    <property type="protein sequence ID" value="AJB40689.1"/>
    <property type="molecule type" value="Genomic_DNA"/>
</dbReference>
<sequence length="202" mass="22693">MSSVLSTLSALLSVYALLCTARVFLSWVPHLSHSPLGEFLSAICEPYLSWFRRFSFMRVGTVDFSPMIAIGVLTILSNTVGTIFLVGSVSVLKLLLQMLMLLLLLWSLCKFVLEFLLILFAVRFVSDRMNVNVHTLFFVMMDRILNPVRVALTAPFKFLDLSYRASLLLCVLVILCARVLGGFFVNVVVRYFLTGTLHVAVM</sequence>
<evidence type="ECO:0000256" key="2">
    <source>
        <dbReference type="SAM" id="Phobius"/>
    </source>
</evidence>
<evidence type="ECO:0000313" key="4">
    <source>
        <dbReference type="Proteomes" id="UP000031112"/>
    </source>
</evidence>
<feature type="transmembrane region" description="Helical" evidence="2">
    <location>
        <begin position="64"/>
        <end position="87"/>
    </location>
</feature>
<dbReference type="Pfam" id="PF02325">
    <property type="entry name" value="CCB3_YggT"/>
    <property type="match status" value="1"/>
</dbReference>
<dbReference type="Proteomes" id="UP000031112">
    <property type="component" value="Chromosome"/>
</dbReference>
<dbReference type="InterPro" id="IPR003425">
    <property type="entry name" value="CCB3/YggT"/>
</dbReference>